<dbReference type="GO" id="GO:0046872">
    <property type="term" value="F:metal ion binding"/>
    <property type="evidence" value="ECO:0007669"/>
    <property type="project" value="InterPro"/>
</dbReference>
<reference evidence="3" key="1">
    <citation type="journal article" date="2014" name="Int. J. Syst. Evol. Microbiol.">
        <title>Complete genome sequence of Corynebacterium casei LMG S-19264T (=DSM 44701T), isolated from a smear-ripened cheese.</title>
        <authorList>
            <consortium name="US DOE Joint Genome Institute (JGI-PGF)"/>
            <person name="Walter F."/>
            <person name="Albersmeier A."/>
            <person name="Kalinowski J."/>
            <person name="Ruckert C."/>
        </authorList>
    </citation>
    <scope>NUCLEOTIDE SEQUENCE</scope>
    <source>
        <strain evidence="3">JCM 4633</strain>
    </source>
</reference>
<evidence type="ECO:0000256" key="1">
    <source>
        <dbReference type="ARBA" id="ARBA00023002"/>
    </source>
</evidence>
<dbReference type="AlphaFoldDB" id="A0A918TLM6"/>
<organism evidence="3 4">
    <name type="scientific">Streptomyces cinnamoneus</name>
    <name type="common">Streptoverticillium cinnamoneum</name>
    <dbReference type="NCBI Taxonomy" id="53446"/>
    <lineage>
        <taxon>Bacteria</taxon>
        <taxon>Bacillati</taxon>
        <taxon>Actinomycetota</taxon>
        <taxon>Actinomycetes</taxon>
        <taxon>Kitasatosporales</taxon>
        <taxon>Streptomycetaceae</taxon>
        <taxon>Streptomyces</taxon>
        <taxon>Streptomyces cinnamoneus group</taxon>
    </lineage>
</organism>
<evidence type="ECO:0000259" key="2">
    <source>
        <dbReference type="Pfam" id="PF00465"/>
    </source>
</evidence>
<reference evidence="3" key="2">
    <citation type="submission" date="2020-09" db="EMBL/GenBank/DDBJ databases">
        <authorList>
            <person name="Sun Q."/>
            <person name="Ohkuma M."/>
        </authorList>
    </citation>
    <scope>NUCLEOTIDE SEQUENCE</scope>
    <source>
        <strain evidence="3">JCM 4633</strain>
    </source>
</reference>
<dbReference type="Pfam" id="PF00465">
    <property type="entry name" value="Fe-ADH"/>
    <property type="match status" value="1"/>
</dbReference>
<comment type="caution">
    <text evidence="3">The sequence shown here is derived from an EMBL/GenBank/DDBJ whole genome shotgun (WGS) entry which is preliminary data.</text>
</comment>
<dbReference type="Gene3D" id="3.40.50.1970">
    <property type="match status" value="1"/>
</dbReference>
<feature type="domain" description="Alcohol dehydrogenase iron-type/glycerol dehydrogenase GldA" evidence="2">
    <location>
        <begin position="19"/>
        <end position="175"/>
    </location>
</feature>
<dbReference type="PANTHER" id="PTHR11496:SF83">
    <property type="entry name" value="HYDROXYACID-OXOACID TRANSHYDROGENASE, MITOCHONDRIAL"/>
    <property type="match status" value="1"/>
</dbReference>
<protein>
    <recommendedName>
        <fullName evidence="2">Alcohol dehydrogenase iron-type/glycerol dehydrogenase GldA domain-containing protein</fullName>
    </recommendedName>
</protein>
<dbReference type="RefSeq" id="WP_190110183.1">
    <property type="nucleotide sequence ID" value="NZ_BMVB01000008.1"/>
</dbReference>
<dbReference type="SUPFAM" id="SSF56796">
    <property type="entry name" value="Dehydroquinate synthase-like"/>
    <property type="match status" value="1"/>
</dbReference>
<proteinExistence type="predicted"/>
<gene>
    <name evidence="3" type="ORF">GCM10010507_29030</name>
</gene>
<dbReference type="InterPro" id="IPR049692">
    <property type="entry name" value="Daptide_DH"/>
</dbReference>
<dbReference type="InterPro" id="IPR039697">
    <property type="entry name" value="Alcohol_dehydrogenase_Fe"/>
</dbReference>
<evidence type="ECO:0000313" key="3">
    <source>
        <dbReference type="EMBL" id="GHC51303.1"/>
    </source>
</evidence>
<dbReference type="Proteomes" id="UP000646244">
    <property type="component" value="Unassembled WGS sequence"/>
</dbReference>
<sequence length="413" mass="42679">MSDDTGGATSLLYGCATFGRWLAGREEQRITLLVDSALVDTDIVATVRTLVASPGRHTELVPLSGPGDVDSVLALAGRLDGSELVVGIGGGSLLDQAKLATVARDDRDVRTRLSLPQRSGLVVLPEFTGRGLPLVAVPTTVGTGTEVSGVACLAHPGGKRLVLGMSLQPEVAVLDAAATATLSGELLAEGVLEALFRVTSPYIGDHRATPTEDALVETVAERLVTLGHALAAARAGAAPQAPVADPALRLEIAKVSGLSHNAWLHHGRDPYAVKGWLLANELSWALGVRKMTAVAALLPPLWRAISDDETRLGSAARLERLWSRLRTAGPEPLPAEPAAGVRALIDAWRVDGRLTADAAALDAVAQRTVRAWGAGLPMLGGLTAGDVRGLLAAAVHAGPAAGEESFRSPTGRG</sequence>
<dbReference type="EMBL" id="BMVB01000008">
    <property type="protein sequence ID" value="GHC51303.1"/>
    <property type="molecule type" value="Genomic_DNA"/>
</dbReference>
<accession>A0A918TLM6</accession>
<dbReference type="PANTHER" id="PTHR11496">
    <property type="entry name" value="ALCOHOL DEHYDROGENASE"/>
    <property type="match status" value="1"/>
</dbReference>
<dbReference type="NCBIfam" id="NF041822">
    <property type="entry name" value="daptide_DH"/>
    <property type="match status" value="1"/>
</dbReference>
<dbReference type="InterPro" id="IPR001670">
    <property type="entry name" value="ADH_Fe/GldA"/>
</dbReference>
<name>A0A918TLM6_STRCJ</name>
<evidence type="ECO:0000313" key="4">
    <source>
        <dbReference type="Proteomes" id="UP000646244"/>
    </source>
</evidence>
<dbReference type="GO" id="GO:0004022">
    <property type="term" value="F:alcohol dehydrogenase (NAD+) activity"/>
    <property type="evidence" value="ECO:0007669"/>
    <property type="project" value="TreeGrafter"/>
</dbReference>
<keyword evidence="1" id="KW-0560">Oxidoreductase</keyword>